<reference evidence="2" key="1">
    <citation type="journal article" date="2014" name="Front. Microbiol.">
        <title>High frequency of phylogenetically diverse reductive dehalogenase-homologous genes in deep subseafloor sedimentary metagenomes.</title>
        <authorList>
            <person name="Kawai M."/>
            <person name="Futagami T."/>
            <person name="Toyoda A."/>
            <person name="Takaki Y."/>
            <person name="Nishi S."/>
            <person name="Hori S."/>
            <person name="Arai W."/>
            <person name="Tsubouchi T."/>
            <person name="Morono Y."/>
            <person name="Uchiyama I."/>
            <person name="Ito T."/>
            <person name="Fujiyama A."/>
            <person name="Inagaki F."/>
            <person name="Takami H."/>
        </authorList>
    </citation>
    <scope>NUCLEOTIDE SEQUENCE</scope>
    <source>
        <strain evidence="2">Expedition CK06-06</strain>
    </source>
</reference>
<name>X1HR27_9ZZZZ</name>
<accession>X1HR27</accession>
<feature type="non-terminal residue" evidence="2">
    <location>
        <position position="1"/>
    </location>
</feature>
<keyword evidence="1" id="KW-1133">Transmembrane helix</keyword>
<dbReference type="AlphaFoldDB" id="X1HR27"/>
<keyword evidence="1" id="KW-0812">Transmembrane</keyword>
<comment type="caution">
    <text evidence="2">The sequence shown here is derived from an EMBL/GenBank/DDBJ whole genome shotgun (WGS) entry which is preliminary data.</text>
</comment>
<feature type="transmembrane region" description="Helical" evidence="1">
    <location>
        <begin position="39"/>
        <end position="60"/>
    </location>
</feature>
<evidence type="ECO:0000256" key="1">
    <source>
        <dbReference type="SAM" id="Phobius"/>
    </source>
</evidence>
<protein>
    <submittedName>
        <fullName evidence="2">Uncharacterized protein</fullName>
    </submittedName>
</protein>
<organism evidence="2">
    <name type="scientific">marine sediment metagenome</name>
    <dbReference type="NCBI Taxonomy" id="412755"/>
    <lineage>
        <taxon>unclassified sequences</taxon>
        <taxon>metagenomes</taxon>
        <taxon>ecological metagenomes</taxon>
    </lineage>
</organism>
<sequence length="77" mass="8311">FIHIWGIAGAALATGLITALWGVVMLAESKVIFGIQLPLSEVLRFLGVGGFVFALVYAFYISNNAKTSIPNQKIFPK</sequence>
<dbReference type="EMBL" id="BARU01019740">
    <property type="protein sequence ID" value="GAH56294.1"/>
    <property type="molecule type" value="Genomic_DNA"/>
</dbReference>
<feature type="transmembrane region" description="Helical" evidence="1">
    <location>
        <begin position="6"/>
        <end position="27"/>
    </location>
</feature>
<proteinExistence type="predicted"/>
<gene>
    <name evidence="2" type="ORF">S03H2_32486</name>
</gene>
<keyword evidence="1" id="KW-0472">Membrane</keyword>
<evidence type="ECO:0000313" key="2">
    <source>
        <dbReference type="EMBL" id="GAH56294.1"/>
    </source>
</evidence>